<sequence>MSAVMLAEFIVWPSVNWLHPSTTNGLICWLVLVSIQFGSTAILTTYFYMSTFRFTSHQLINNPRLVAFFMSTDEMVRHRNSIDLVTIHKARVQVEKKVLIQCIALSTSLIVCYFPFWLFSIAYTVIYVNGDVMTEDLFNGLSAVLVLFSVDAVATPMWILYFKQDIRKKIMFRKK</sequence>
<dbReference type="EMBL" id="JADGJH010003498">
    <property type="protein sequence ID" value="KAJ3090517.1"/>
    <property type="molecule type" value="Genomic_DNA"/>
</dbReference>
<dbReference type="Proteomes" id="UP001211907">
    <property type="component" value="Unassembled WGS sequence"/>
</dbReference>
<dbReference type="Gene3D" id="1.20.1070.10">
    <property type="entry name" value="Rhodopsin 7-helix transmembrane proteins"/>
    <property type="match status" value="1"/>
</dbReference>
<protein>
    <submittedName>
        <fullName evidence="2">Uncharacterized protein</fullName>
    </submittedName>
</protein>
<accession>A0AAD5X8A4</accession>
<organism evidence="2 3">
    <name type="scientific">Physocladia obscura</name>
    <dbReference type="NCBI Taxonomy" id="109957"/>
    <lineage>
        <taxon>Eukaryota</taxon>
        <taxon>Fungi</taxon>
        <taxon>Fungi incertae sedis</taxon>
        <taxon>Chytridiomycota</taxon>
        <taxon>Chytridiomycota incertae sedis</taxon>
        <taxon>Chytridiomycetes</taxon>
        <taxon>Chytridiales</taxon>
        <taxon>Chytriomycetaceae</taxon>
        <taxon>Physocladia</taxon>
    </lineage>
</organism>
<keyword evidence="1" id="KW-0472">Membrane</keyword>
<comment type="caution">
    <text evidence="2">The sequence shown here is derived from an EMBL/GenBank/DDBJ whole genome shotgun (WGS) entry which is preliminary data.</text>
</comment>
<feature type="transmembrane region" description="Helical" evidence="1">
    <location>
        <begin position="140"/>
        <end position="162"/>
    </location>
</feature>
<feature type="transmembrane region" description="Helical" evidence="1">
    <location>
        <begin position="26"/>
        <end position="49"/>
    </location>
</feature>
<keyword evidence="3" id="KW-1185">Reference proteome</keyword>
<dbReference type="AlphaFoldDB" id="A0AAD5X8A4"/>
<proteinExistence type="predicted"/>
<evidence type="ECO:0000256" key="1">
    <source>
        <dbReference type="SAM" id="Phobius"/>
    </source>
</evidence>
<evidence type="ECO:0000313" key="2">
    <source>
        <dbReference type="EMBL" id="KAJ3090517.1"/>
    </source>
</evidence>
<name>A0AAD5X8A4_9FUNG</name>
<feature type="transmembrane region" description="Helical" evidence="1">
    <location>
        <begin position="98"/>
        <end position="128"/>
    </location>
</feature>
<gene>
    <name evidence="2" type="ORF">HK100_007411</name>
</gene>
<keyword evidence="1" id="KW-1133">Transmembrane helix</keyword>
<keyword evidence="1" id="KW-0812">Transmembrane</keyword>
<evidence type="ECO:0000313" key="3">
    <source>
        <dbReference type="Proteomes" id="UP001211907"/>
    </source>
</evidence>
<reference evidence="2" key="1">
    <citation type="submission" date="2020-05" db="EMBL/GenBank/DDBJ databases">
        <title>Phylogenomic resolution of chytrid fungi.</title>
        <authorList>
            <person name="Stajich J.E."/>
            <person name="Amses K."/>
            <person name="Simmons R."/>
            <person name="Seto K."/>
            <person name="Myers J."/>
            <person name="Bonds A."/>
            <person name="Quandt C.A."/>
            <person name="Barry K."/>
            <person name="Liu P."/>
            <person name="Grigoriev I."/>
            <person name="Longcore J.E."/>
            <person name="James T.Y."/>
        </authorList>
    </citation>
    <scope>NUCLEOTIDE SEQUENCE</scope>
    <source>
        <strain evidence="2">JEL0513</strain>
    </source>
</reference>